<dbReference type="InterPro" id="IPR042239">
    <property type="entry name" value="Nop_C"/>
</dbReference>
<comment type="subcellular location">
    <subcellularLocation>
        <location evidence="1">Nucleus</location>
    </subcellularLocation>
</comment>
<sequence length="530" mass="57638">MATLADSFLLDLEDLEADQETEETAVLEEADEEIVDALEAYLKSREASAAVASSLTQDDDFLDIIEQVRAITSKEKLDEEDGEAEEGIAEKEKEASSPVEGGEIEREKEKEEFEGPSEEEYELIEKCNGLVVRIDTEILNVHKFIRDIYSKKFPELDSIVLEPLAYVAVVQRVQNETDLTKVDLTDILPNQVIMSVQVTASMTAGTPLPSAELDKVLKAVVEAQELADFRLEVLTYLESRMTVLAPNLASILGSALAARLITKAGGLNALSRMPAQNIMLIGSSKKSSMGMAQTSATLTQGLIMQSDIIQGTPAEFRNRAIKLVTGKCGLAARVDEFRQSTDGAEGKKLREQIFRSLGKNMEPPPAPLKKALPAPPLRKLNRRGGKRHRRMKEKYGMSEFRKQANRLKFGMDAEEEYGGTGEGFGMIGQGTGTSRLRVETKKNKVQRPITKKSRQLAAKAAAAAASGVDAGVLTGGTQSSLVMTPVQGMHLVDPAAAAALAAERQRSTAGYFNTMAGFTRVERDRGKGKG</sequence>
<feature type="domain" description="Nop" evidence="10">
    <location>
        <begin position="244"/>
        <end position="362"/>
    </location>
</feature>
<dbReference type="PhylomeDB" id="A0A0G4HU88"/>
<dbReference type="SUPFAM" id="SSF89124">
    <property type="entry name" value="Nop domain"/>
    <property type="match status" value="1"/>
</dbReference>
<dbReference type="InterPro" id="IPR019175">
    <property type="entry name" value="Prp31_C"/>
</dbReference>
<evidence type="ECO:0000256" key="2">
    <source>
        <dbReference type="ARBA" id="ARBA00005572"/>
    </source>
</evidence>
<dbReference type="GO" id="GO:0071011">
    <property type="term" value="C:precatalytic spliceosome"/>
    <property type="evidence" value="ECO:0007669"/>
    <property type="project" value="TreeGrafter"/>
</dbReference>
<evidence type="ECO:0000256" key="8">
    <source>
        <dbReference type="ARBA" id="ARBA00023274"/>
    </source>
</evidence>
<evidence type="ECO:0000256" key="3">
    <source>
        <dbReference type="ARBA" id="ARBA00022664"/>
    </source>
</evidence>
<dbReference type="InterPro" id="IPR027105">
    <property type="entry name" value="Prp31"/>
</dbReference>
<dbReference type="FunFam" id="1.10.287.4070:FF:000003">
    <property type="entry name" value="U4/U6 small nuclear ribonucleoprotein PRP31"/>
    <property type="match status" value="1"/>
</dbReference>
<protein>
    <recommendedName>
        <fullName evidence="10">Nop domain-containing protein</fullName>
    </recommendedName>
</protein>
<gene>
    <name evidence="11" type="ORF">Cvel_1363</name>
</gene>
<keyword evidence="4" id="KW-0747">Spliceosome</keyword>
<dbReference type="GO" id="GO:0000244">
    <property type="term" value="P:spliceosomal tri-snRNP complex assembly"/>
    <property type="evidence" value="ECO:0007669"/>
    <property type="project" value="InterPro"/>
</dbReference>
<dbReference type="PROSITE" id="PS51358">
    <property type="entry name" value="NOP"/>
    <property type="match status" value="1"/>
</dbReference>
<dbReference type="FunFam" id="1.10.246.90:FF:000002">
    <property type="entry name" value="U4/U6 small nuclear ribonucleoprotein Prp31"/>
    <property type="match status" value="1"/>
</dbReference>
<dbReference type="Gene3D" id="1.10.287.4070">
    <property type="match status" value="1"/>
</dbReference>
<evidence type="ECO:0000256" key="4">
    <source>
        <dbReference type="ARBA" id="ARBA00022728"/>
    </source>
</evidence>
<accession>A0A0G4HU88</accession>
<proteinExistence type="inferred from homology"/>
<dbReference type="Pfam" id="PF09785">
    <property type="entry name" value="Prp31_C"/>
    <property type="match status" value="1"/>
</dbReference>
<keyword evidence="8" id="KW-0687">Ribonucleoprotein</keyword>
<feature type="compositionally biased region" description="Basic residues" evidence="9">
    <location>
        <begin position="379"/>
        <end position="392"/>
    </location>
</feature>
<keyword evidence="7" id="KW-0539">Nucleus</keyword>
<dbReference type="VEuPathDB" id="CryptoDB:Cvel_1363"/>
<dbReference type="GO" id="GO:0046540">
    <property type="term" value="C:U4/U6 x U5 tri-snRNP complex"/>
    <property type="evidence" value="ECO:0007669"/>
    <property type="project" value="InterPro"/>
</dbReference>
<feature type="compositionally biased region" description="Basic and acidic residues" evidence="9">
    <location>
        <begin position="103"/>
        <end position="113"/>
    </location>
</feature>
<feature type="region of interest" description="Disordered" evidence="9">
    <location>
        <begin position="75"/>
        <end position="119"/>
    </location>
</feature>
<feature type="compositionally biased region" description="Acidic residues" evidence="9">
    <location>
        <begin position="78"/>
        <end position="87"/>
    </location>
</feature>
<evidence type="ECO:0000313" key="11">
    <source>
        <dbReference type="EMBL" id="CEM47995.1"/>
    </source>
</evidence>
<dbReference type="PANTHER" id="PTHR13904">
    <property type="entry name" value="PRE-MRNA SPLICING FACTOR PRP31"/>
    <property type="match status" value="1"/>
</dbReference>
<evidence type="ECO:0000256" key="5">
    <source>
        <dbReference type="ARBA" id="ARBA00022884"/>
    </source>
</evidence>
<keyword evidence="3" id="KW-0507">mRNA processing</keyword>
<reference evidence="11" key="1">
    <citation type="submission" date="2014-11" db="EMBL/GenBank/DDBJ databases">
        <authorList>
            <person name="Otto D Thomas"/>
            <person name="Naeem Raeece"/>
        </authorList>
    </citation>
    <scope>NUCLEOTIDE SEQUENCE</scope>
</reference>
<dbReference type="Gene3D" id="1.10.246.90">
    <property type="entry name" value="Nop domain"/>
    <property type="match status" value="1"/>
</dbReference>
<comment type="similarity">
    <text evidence="2">Belongs to the PRP31 family.</text>
</comment>
<dbReference type="PANTHER" id="PTHR13904:SF0">
    <property type="entry name" value="U4_U6 SMALL NUCLEAR RIBONUCLEOPROTEIN PRP31"/>
    <property type="match status" value="1"/>
</dbReference>
<evidence type="ECO:0000256" key="7">
    <source>
        <dbReference type="ARBA" id="ARBA00023242"/>
    </source>
</evidence>
<dbReference type="Pfam" id="PF01798">
    <property type="entry name" value="Nop"/>
    <property type="match status" value="1"/>
</dbReference>
<keyword evidence="5" id="KW-0694">RNA-binding</keyword>
<evidence type="ECO:0000256" key="9">
    <source>
        <dbReference type="SAM" id="MobiDB-lite"/>
    </source>
</evidence>
<dbReference type="SMART" id="SM00931">
    <property type="entry name" value="NOSIC"/>
    <property type="match status" value="1"/>
</dbReference>
<name>A0A0G4HU88_9ALVE</name>
<dbReference type="GO" id="GO:0005687">
    <property type="term" value="C:U4 snRNP"/>
    <property type="evidence" value="ECO:0007669"/>
    <property type="project" value="TreeGrafter"/>
</dbReference>
<dbReference type="GO" id="GO:0003723">
    <property type="term" value="F:RNA binding"/>
    <property type="evidence" value="ECO:0007669"/>
    <property type="project" value="UniProtKB-KW"/>
</dbReference>
<evidence type="ECO:0000256" key="6">
    <source>
        <dbReference type="ARBA" id="ARBA00023187"/>
    </source>
</evidence>
<keyword evidence="6" id="KW-0508">mRNA splicing</keyword>
<dbReference type="InterPro" id="IPR012976">
    <property type="entry name" value="NOSIC"/>
</dbReference>
<feature type="region of interest" description="Disordered" evidence="9">
    <location>
        <begin position="358"/>
        <end position="392"/>
    </location>
</feature>
<evidence type="ECO:0000256" key="1">
    <source>
        <dbReference type="ARBA" id="ARBA00004123"/>
    </source>
</evidence>
<dbReference type="InterPro" id="IPR036070">
    <property type="entry name" value="Nop_dom_sf"/>
</dbReference>
<dbReference type="EMBL" id="CDMZ01003905">
    <property type="protein sequence ID" value="CEM47995.1"/>
    <property type="molecule type" value="Genomic_DNA"/>
</dbReference>
<evidence type="ECO:0000259" key="10">
    <source>
        <dbReference type="PROSITE" id="PS51358"/>
    </source>
</evidence>
<dbReference type="InterPro" id="IPR002687">
    <property type="entry name" value="Nop_dom"/>
</dbReference>
<organism evidence="11">
    <name type="scientific">Chromera velia CCMP2878</name>
    <dbReference type="NCBI Taxonomy" id="1169474"/>
    <lineage>
        <taxon>Eukaryota</taxon>
        <taxon>Sar</taxon>
        <taxon>Alveolata</taxon>
        <taxon>Colpodellida</taxon>
        <taxon>Chromeraceae</taxon>
        <taxon>Chromera</taxon>
    </lineage>
</organism>
<dbReference type="AlphaFoldDB" id="A0A0G4HU88"/>